<keyword evidence="2" id="KW-1185">Reference proteome</keyword>
<protein>
    <submittedName>
        <fullName evidence="1">Dual-specificity kinase</fullName>
        <ecNumber evidence="1">2.7.12.1</ecNumber>
    </submittedName>
</protein>
<dbReference type="AlphaFoldDB" id="A0A9K3NF49"/>
<dbReference type="EMBL" id="MNCJ02000322">
    <property type="protein sequence ID" value="KAF5797525.1"/>
    <property type="molecule type" value="Genomic_DNA"/>
</dbReference>
<keyword evidence="1" id="KW-0808">Transferase</keyword>
<reference evidence="1" key="2">
    <citation type="submission" date="2020-06" db="EMBL/GenBank/DDBJ databases">
        <title>Helianthus annuus Genome sequencing and assembly Release 2.</title>
        <authorList>
            <person name="Gouzy J."/>
            <person name="Langlade N."/>
            <person name="Munos S."/>
        </authorList>
    </citation>
    <scope>NUCLEOTIDE SEQUENCE</scope>
    <source>
        <tissue evidence="1">Leaves</tissue>
    </source>
</reference>
<keyword evidence="1" id="KW-0418">Kinase</keyword>
<evidence type="ECO:0000313" key="2">
    <source>
        <dbReference type="Proteomes" id="UP000215914"/>
    </source>
</evidence>
<dbReference type="EC" id="2.7.12.1" evidence="1"/>
<evidence type="ECO:0000313" key="1">
    <source>
        <dbReference type="EMBL" id="KAF5797525.1"/>
    </source>
</evidence>
<sequence>MAPKLYSGVEEKKHYHKVDAIYFAIVTWECIHKLPFQGMSNLHAAYASAFKVCLSTRG</sequence>
<comment type="caution">
    <text evidence="1">The sequence shown here is derived from an EMBL/GenBank/DDBJ whole genome shotgun (WGS) entry which is preliminary data.</text>
</comment>
<reference evidence="1" key="1">
    <citation type="journal article" date="2017" name="Nature">
        <title>The sunflower genome provides insights into oil metabolism, flowering and Asterid evolution.</title>
        <authorList>
            <person name="Badouin H."/>
            <person name="Gouzy J."/>
            <person name="Grassa C.J."/>
            <person name="Murat F."/>
            <person name="Staton S.E."/>
            <person name="Cottret L."/>
            <person name="Lelandais-Briere C."/>
            <person name="Owens G.L."/>
            <person name="Carrere S."/>
            <person name="Mayjonade B."/>
            <person name="Legrand L."/>
            <person name="Gill N."/>
            <person name="Kane N.C."/>
            <person name="Bowers J.E."/>
            <person name="Hubner S."/>
            <person name="Bellec A."/>
            <person name="Berard A."/>
            <person name="Berges H."/>
            <person name="Blanchet N."/>
            <person name="Boniface M.C."/>
            <person name="Brunel D."/>
            <person name="Catrice O."/>
            <person name="Chaidir N."/>
            <person name="Claudel C."/>
            <person name="Donnadieu C."/>
            <person name="Faraut T."/>
            <person name="Fievet G."/>
            <person name="Helmstetter N."/>
            <person name="King M."/>
            <person name="Knapp S.J."/>
            <person name="Lai Z."/>
            <person name="Le Paslier M.C."/>
            <person name="Lippi Y."/>
            <person name="Lorenzon L."/>
            <person name="Mandel J.R."/>
            <person name="Marage G."/>
            <person name="Marchand G."/>
            <person name="Marquand E."/>
            <person name="Bret-Mestries E."/>
            <person name="Morien E."/>
            <person name="Nambeesan S."/>
            <person name="Nguyen T."/>
            <person name="Pegot-Espagnet P."/>
            <person name="Pouilly N."/>
            <person name="Raftis F."/>
            <person name="Sallet E."/>
            <person name="Schiex T."/>
            <person name="Thomas J."/>
            <person name="Vandecasteele C."/>
            <person name="Vares D."/>
            <person name="Vear F."/>
            <person name="Vautrin S."/>
            <person name="Crespi M."/>
            <person name="Mangin B."/>
            <person name="Burke J.M."/>
            <person name="Salse J."/>
            <person name="Munos S."/>
            <person name="Vincourt P."/>
            <person name="Rieseberg L.H."/>
            <person name="Langlade N.B."/>
        </authorList>
    </citation>
    <scope>NUCLEOTIDE SEQUENCE</scope>
    <source>
        <tissue evidence="1">Leaves</tissue>
    </source>
</reference>
<dbReference type="Gramene" id="mRNA:HanXRQr2_Chr07g0281681">
    <property type="protein sequence ID" value="mRNA:HanXRQr2_Chr07g0281681"/>
    <property type="gene ID" value="HanXRQr2_Chr07g0281681"/>
</dbReference>
<gene>
    <name evidence="1" type="ORF">HanXRQr2_Chr07g0281681</name>
</gene>
<dbReference type="Proteomes" id="UP000215914">
    <property type="component" value="Unassembled WGS sequence"/>
</dbReference>
<proteinExistence type="predicted"/>
<name>A0A9K3NF49_HELAN</name>
<dbReference type="GO" id="GO:0004712">
    <property type="term" value="F:protein serine/threonine/tyrosine kinase activity"/>
    <property type="evidence" value="ECO:0007669"/>
    <property type="project" value="UniProtKB-EC"/>
</dbReference>
<accession>A0A9K3NF49</accession>
<organism evidence="1 2">
    <name type="scientific">Helianthus annuus</name>
    <name type="common">Common sunflower</name>
    <dbReference type="NCBI Taxonomy" id="4232"/>
    <lineage>
        <taxon>Eukaryota</taxon>
        <taxon>Viridiplantae</taxon>
        <taxon>Streptophyta</taxon>
        <taxon>Embryophyta</taxon>
        <taxon>Tracheophyta</taxon>
        <taxon>Spermatophyta</taxon>
        <taxon>Magnoliopsida</taxon>
        <taxon>eudicotyledons</taxon>
        <taxon>Gunneridae</taxon>
        <taxon>Pentapetalae</taxon>
        <taxon>asterids</taxon>
        <taxon>campanulids</taxon>
        <taxon>Asterales</taxon>
        <taxon>Asteraceae</taxon>
        <taxon>Asteroideae</taxon>
        <taxon>Heliantheae alliance</taxon>
        <taxon>Heliantheae</taxon>
        <taxon>Helianthus</taxon>
    </lineage>
</organism>